<gene>
    <name evidence="4" type="ORF">MNB_SV-14-1044</name>
</gene>
<dbReference type="GO" id="GO:0003677">
    <property type="term" value="F:DNA binding"/>
    <property type="evidence" value="ECO:0007669"/>
    <property type="project" value="UniProtKB-KW"/>
</dbReference>
<dbReference type="AlphaFoldDB" id="A0A1W1CI94"/>
<dbReference type="Pfam" id="PF07282">
    <property type="entry name" value="Cas12f1-like_TNB"/>
    <property type="match status" value="1"/>
</dbReference>
<accession>A0A1W1CI94</accession>
<evidence type="ECO:0000313" key="4">
    <source>
        <dbReference type="EMBL" id="SFV65433.1"/>
    </source>
</evidence>
<name>A0A1W1CI94_9ZZZZ</name>
<evidence type="ECO:0000259" key="3">
    <source>
        <dbReference type="Pfam" id="PF07282"/>
    </source>
</evidence>
<feature type="domain" description="Cas12f1-like TNB" evidence="3">
    <location>
        <begin position="117"/>
        <end position="171"/>
    </location>
</feature>
<keyword evidence="2" id="KW-0175">Coiled coil</keyword>
<dbReference type="NCBIfam" id="NF040570">
    <property type="entry name" value="guided_TnpB"/>
    <property type="match status" value="1"/>
</dbReference>
<proteinExistence type="predicted"/>
<keyword evidence="1" id="KW-0238">DNA-binding</keyword>
<evidence type="ECO:0000256" key="2">
    <source>
        <dbReference type="SAM" id="Coils"/>
    </source>
</evidence>
<evidence type="ECO:0000256" key="1">
    <source>
        <dbReference type="ARBA" id="ARBA00023125"/>
    </source>
</evidence>
<protein>
    <recommendedName>
        <fullName evidence="3">Cas12f1-like TNB domain-containing protein</fullName>
    </recommendedName>
</protein>
<dbReference type="EMBL" id="FPHN01000184">
    <property type="protein sequence ID" value="SFV65433.1"/>
    <property type="molecule type" value="Genomic_DNA"/>
</dbReference>
<dbReference type="InterPro" id="IPR010095">
    <property type="entry name" value="Cas12f1-like_TNB"/>
</dbReference>
<reference evidence="4" key="1">
    <citation type="submission" date="2016-10" db="EMBL/GenBank/DDBJ databases">
        <authorList>
            <person name="de Groot N.N."/>
        </authorList>
    </citation>
    <scope>NUCLEOTIDE SEQUENCE</scope>
</reference>
<feature type="coiled-coil region" evidence="2">
    <location>
        <begin position="35"/>
        <end position="62"/>
    </location>
</feature>
<sequence>MGLSNLFATNIGELYGQNFSKLLKKYDEIISLLAKNRQKQKLKTLSKKYKKLVNKIKAFLKNEINRVLNNIIKNNKPKEIIVERLDFTSPKLSKKLNRMLSNFGKKIIEEKFASIKEKYGIEITQINPAYTSQECSKCGYIEKKNRKSQETFICGFCGKKQNADINASKNILARSSSYLKDVFAKRAFILDKTVTNFIERHLVVLLYIFRDRDLGKSSDYTLSKIKYKNNLCYNSLANTLTSNPYLTNYLNGNFLETLEVSR</sequence>
<organism evidence="4">
    <name type="scientific">hydrothermal vent metagenome</name>
    <dbReference type="NCBI Taxonomy" id="652676"/>
    <lineage>
        <taxon>unclassified sequences</taxon>
        <taxon>metagenomes</taxon>
        <taxon>ecological metagenomes</taxon>
    </lineage>
</organism>